<evidence type="ECO:0000313" key="6">
    <source>
        <dbReference type="Proteomes" id="UP000280307"/>
    </source>
</evidence>
<gene>
    <name evidence="5" type="ORF">EI684_03645</name>
</gene>
<dbReference type="Gene3D" id="1.25.40.10">
    <property type="entry name" value="Tetratricopeptide repeat domain"/>
    <property type="match status" value="2"/>
</dbReference>
<comment type="caution">
    <text evidence="5">The sequence shown here is derived from an EMBL/GenBank/DDBJ whole genome shotgun (WGS) entry which is preliminary data.</text>
</comment>
<dbReference type="GO" id="GO:0005524">
    <property type="term" value="F:ATP binding"/>
    <property type="evidence" value="ECO:0007669"/>
    <property type="project" value="UniProtKB-KW"/>
</dbReference>
<dbReference type="InterPro" id="IPR041664">
    <property type="entry name" value="AAA_16"/>
</dbReference>
<evidence type="ECO:0000256" key="3">
    <source>
        <dbReference type="SAM" id="MobiDB-lite"/>
    </source>
</evidence>
<evidence type="ECO:0000313" key="5">
    <source>
        <dbReference type="EMBL" id="RRR76039.1"/>
    </source>
</evidence>
<dbReference type="SUPFAM" id="SSF52540">
    <property type="entry name" value="P-loop containing nucleoside triphosphate hydrolases"/>
    <property type="match status" value="1"/>
</dbReference>
<dbReference type="InterPro" id="IPR027417">
    <property type="entry name" value="P-loop_NTPase"/>
</dbReference>
<dbReference type="SMART" id="SM00028">
    <property type="entry name" value="TPR"/>
    <property type="match status" value="7"/>
</dbReference>
<proteinExistence type="predicted"/>
<dbReference type="InterPro" id="IPR011990">
    <property type="entry name" value="TPR-like_helical_dom_sf"/>
</dbReference>
<reference evidence="5 6" key="1">
    <citation type="submission" date="2018-12" db="EMBL/GenBank/DDBJ databases">
        <title>Genome Sequence of Candidatus Viridilinea halotolerans isolated from saline sulfide-rich spring.</title>
        <authorList>
            <person name="Grouzdev D.S."/>
            <person name="Burganskaya E.I."/>
            <person name="Krutkina M.S."/>
            <person name="Sukhacheva M.V."/>
            <person name="Gorlenko V.M."/>
        </authorList>
    </citation>
    <scope>NUCLEOTIDE SEQUENCE [LARGE SCALE GENOMIC DNA]</scope>
    <source>
        <strain evidence="5">Chok-6</strain>
    </source>
</reference>
<evidence type="ECO:0000259" key="4">
    <source>
        <dbReference type="PROSITE" id="PS50125"/>
    </source>
</evidence>
<sequence>MAPKESPLPAGAWGHGPQRIPPPGGGLGAWPPRNQETMVSATNHQLIQTLVSYLPPAIVREIAVEQRVYDQPRARTFWAALLLTDISGFTGLTEKLAMSGPDGAEELTAILNRYFSRMISLLDAEGGEVVQFSGDALIATFPAATPDVLPGRVQAAWQAASAMQAAMAEFAMLQTSGGVVSLGMKLIIGAGEVTGLSVGGKFRRWQYVLAGDPLRQVAEGEKRAQRGALLLSPEAQALWPQQPRAPQPLCLPTWDGPNEATLAALQSHIPGAITHRLIAGQDTWLSELRTMSVLFLGIGGLAIQGAESLAQAQACMVAFQETIYHHEGSLNKLLVDDKGVIALVLFGAPPLAHYDDAVRAVRCACDLQRVAAQLTLELAIGVTTGLLFAGSVGSPSRREYTVIGDVVNLAARLMQTAGRGHVLADHATYSATRAELEWEELAPQTVKGRVTPVRVYRPRARHGLHAVRSQRPPMVGRSGERSQLAACLAQLQAGASLQVTIHGAAGLGKTRLLHEFLQMAQAAGVACLMGASEVIEQQTCYQGWREIFTALFDLELARTRAERQAAVLASLREAAATQSDDLLERAPLLNDLLDLGLAETSLTATLAPQLRQASLAALLLTLLGQCAQRQPLVLIFEDAHWLDSLAWDLLLQAARGLRGQPVLLLITMRPLEDLAAEHPLHQLQALPGSQALALKPLSSHETTQLARTKLQQAQLDPQVEHIFQSHTSGNPFVIEEVALSLLETGAVTIQDGICTLNADLETIRLPSSIQGLVLSRIDRLPANQQLVVKLASVIGRSFGNTLLHAVYPTNLPAETLASYLDALQQQDLVLPLDTLNAIFSHSFRQIILQEVVYGTLLSSQRRQLHRQVALWYEEQQALHAELEAILAYHWRRAGDVERELHYTLLQGRTLATSYANREALVALGRALELTEEAAVRYELLWLRSQIHERMGQRAEREADLHALQRLADDHGSASQRAQVANAWAAFYRDTSAYPQALGAIERALHIAEVAHLPEEAARSLTLHGQVLEYTGNFAGAKDCFAQALERYRQLDQRRGEADNLSHLGNVARYQSAYQGAYDYYGAALALRQQLGDKAGEVVSLNNRAQMALVLGNMQEALGYQQQALALAHAIGDRNGEALLLGTMGNTALLRGDYSAALPALEQCVRLCQAIGERRREASALNQLGMVWRDLGNRTAAREALEQALAIQGAIGDQSQAAYTCLNLGYVLLPAWDAAEALYLRALHLGQQAGARDVEAYSLSYRAHLALAQTAWSTATAHYNAALEHWHALGMATAAMEDRAALAFVKLQTGDAEAAFALAHAVASHLQQHGADGLEFPWRTYRYCHDVLQASGAAERAQQLLQSAHALLLERAAAIEDAELRAAFLRAAGIGESR</sequence>
<dbReference type="Pfam" id="PF13191">
    <property type="entry name" value="AAA_16"/>
    <property type="match status" value="1"/>
</dbReference>
<dbReference type="EMBL" id="RSAS01000143">
    <property type="protein sequence ID" value="RRR76039.1"/>
    <property type="molecule type" value="Genomic_DNA"/>
</dbReference>
<dbReference type="CDD" id="cd07302">
    <property type="entry name" value="CHD"/>
    <property type="match status" value="1"/>
</dbReference>
<dbReference type="PANTHER" id="PTHR16305">
    <property type="entry name" value="TESTICULAR SOLUBLE ADENYLYL CYCLASE"/>
    <property type="match status" value="1"/>
</dbReference>
<accession>A0A426U7I8</accession>
<feature type="domain" description="Guanylate cyclase" evidence="4">
    <location>
        <begin position="319"/>
        <end position="414"/>
    </location>
</feature>
<dbReference type="InterPro" id="IPR019734">
    <property type="entry name" value="TPR_rpt"/>
</dbReference>
<dbReference type="InterPro" id="IPR029787">
    <property type="entry name" value="Nucleotide_cyclase"/>
</dbReference>
<dbReference type="GO" id="GO:0004016">
    <property type="term" value="F:adenylate cyclase activity"/>
    <property type="evidence" value="ECO:0007669"/>
    <property type="project" value="TreeGrafter"/>
</dbReference>
<dbReference type="GO" id="GO:0005737">
    <property type="term" value="C:cytoplasm"/>
    <property type="evidence" value="ECO:0007669"/>
    <property type="project" value="TreeGrafter"/>
</dbReference>
<name>A0A426U7I8_9CHLR</name>
<dbReference type="SUPFAM" id="SSF48452">
    <property type="entry name" value="TPR-like"/>
    <property type="match status" value="3"/>
</dbReference>
<dbReference type="Gene3D" id="3.30.70.1230">
    <property type="entry name" value="Nucleotide cyclase"/>
    <property type="match status" value="2"/>
</dbReference>
<dbReference type="GO" id="GO:0009190">
    <property type="term" value="P:cyclic nucleotide biosynthetic process"/>
    <property type="evidence" value="ECO:0007669"/>
    <property type="project" value="InterPro"/>
</dbReference>
<protein>
    <submittedName>
        <fullName evidence="5">Tetratricopeptide repeat protein</fullName>
    </submittedName>
</protein>
<dbReference type="InterPro" id="IPR001054">
    <property type="entry name" value="A/G_cyclase"/>
</dbReference>
<dbReference type="PANTHER" id="PTHR16305:SF28">
    <property type="entry name" value="GUANYLATE CYCLASE DOMAIN-CONTAINING PROTEIN"/>
    <property type="match status" value="1"/>
</dbReference>
<evidence type="ECO:0000256" key="2">
    <source>
        <dbReference type="ARBA" id="ARBA00022840"/>
    </source>
</evidence>
<keyword evidence="1" id="KW-0547">Nucleotide-binding</keyword>
<dbReference type="GO" id="GO:0035556">
    <property type="term" value="P:intracellular signal transduction"/>
    <property type="evidence" value="ECO:0007669"/>
    <property type="project" value="InterPro"/>
</dbReference>
<dbReference type="PROSITE" id="PS50125">
    <property type="entry name" value="GUANYLATE_CYCLASE_2"/>
    <property type="match status" value="2"/>
</dbReference>
<feature type="region of interest" description="Disordered" evidence="3">
    <location>
        <begin position="1"/>
        <end position="34"/>
    </location>
</feature>
<feature type="domain" description="Guanylate cyclase" evidence="4">
    <location>
        <begin position="80"/>
        <end position="221"/>
    </location>
</feature>
<organism evidence="5 6">
    <name type="scientific">Candidatus Viridilinea halotolerans</name>
    <dbReference type="NCBI Taxonomy" id="2491704"/>
    <lineage>
        <taxon>Bacteria</taxon>
        <taxon>Bacillati</taxon>
        <taxon>Chloroflexota</taxon>
        <taxon>Chloroflexia</taxon>
        <taxon>Chloroflexales</taxon>
        <taxon>Chloroflexineae</taxon>
        <taxon>Oscillochloridaceae</taxon>
        <taxon>Candidatus Viridilinea</taxon>
    </lineage>
</organism>
<dbReference type="Pfam" id="PF13181">
    <property type="entry name" value="TPR_8"/>
    <property type="match status" value="1"/>
</dbReference>
<dbReference type="Pfam" id="PF13424">
    <property type="entry name" value="TPR_12"/>
    <property type="match status" value="1"/>
</dbReference>
<keyword evidence="2" id="KW-0067">ATP-binding</keyword>
<dbReference type="Proteomes" id="UP000280307">
    <property type="component" value="Unassembled WGS sequence"/>
</dbReference>
<evidence type="ECO:0000256" key="1">
    <source>
        <dbReference type="ARBA" id="ARBA00022741"/>
    </source>
</evidence>
<dbReference type="SUPFAM" id="SSF55073">
    <property type="entry name" value="Nucleotide cyclase"/>
    <property type="match status" value="2"/>
</dbReference>
<dbReference type="Pfam" id="PF13374">
    <property type="entry name" value="TPR_10"/>
    <property type="match status" value="1"/>
</dbReference>
<dbReference type="Pfam" id="PF00211">
    <property type="entry name" value="Guanylate_cyc"/>
    <property type="match status" value="2"/>
</dbReference>